<dbReference type="RefSeq" id="WP_303279036.1">
    <property type="nucleotide sequence ID" value="NZ_JAUOEK010000152.1"/>
</dbReference>
<organism evidence="4 5">
    <name type="scientific">Flavivirga aquimarina</name>
    <dbReference type="NCBI Taxonomy" id="2027862"/>
    <lineage>
        <taxon>Bacteria</taxon>
        <taxon>Pseudomonadati</taxon>
        <taxon>Bacteroidota</taxon>
        <taxon>Flavobacteriia</taxon>
        <taxon>Flavobacteriales</taxon>
        <taxon>Flavobacteriaceae</taxon>
        <taxon>Flavivirga</taxon>
    </lineage>
</organism>
<dbReference type="PANTHER" id="PTHR45953:SF1">
    <property type="entry name" value="IDURONATE 2-SULFATASE"/>
    <property type="match status" value="1"/>
</dbReference>
<comment type="caution">
    <text evidence="4">The sequence shown here is derived from an EMBL/GenBank/DDBJ whole genome shotgun (WGS) entry which is preliminary data.</text>
</comment>
<evidence type="ECO:0000313" key="5">
    <source>
        <dbReference type="Proteomes" id="UP001176883"/>
    </source>
</evidence>
<dbReference type="InterPro" id="IPR017850">
    <property type="entry name" value="Alkaline_phosphatase_core_sf"/>
</dbReference>
<evidence type="ECO:0000256" key="2">
    <source>
        <dbReference type="ARBA" id="ARBA00022801"/>
    </source>
</evidence>
<dbReference type="PROSITE" id="PS51257">
    <property type="entry name" value="PROKAR_LIPOPROTEIN"/>
    <property type="match status" value="1"/>
</dbReference>
<protein>
    <submittedName>
        <fullName evidence="4">Sulfatase</fullName>
    </submittedName>
</protein>
<evidence type="ECO:0000313" key="4">
    <source>
        <dbReference type="EMBL" id="MDO5971329.1"/>
    </source>
</evidence>
<proteinExistence type="predicted"/>
<accession>A0ABT8WDU3</accession>
<sequence>MKNIIVFFLLAGLVLACKNKSYQEKEIKEKERPNIIFILTDDQRWDALGYAGNTIIKTPNMDELASTGLYFKNAFVTTPICTASRATIFTGLYERTHDFNFGKPSLNNGYMYKSYPYLLKKSGYRTGMIGKFGVKVNKGIEDSLFDTCIKTRWPYLIEEDGKEVHLADIHGNHAIDFIKSDNDKPFCLSLSFWSPHADDSAEEQYFWPKYVDSLYVDDEIPTPLTADPAFFDALPEFMKQTMNRKRWYWRYDTPDKYQKMVKGYYRMISTVDSVIGRIRKTLKEEGLADNTVIIFMGDNGYYIGERGFSGKWLMHEQSLRVPLVIYDPRESEPSKAKTFDEMVLNLDIAPTILEYAGIDIPKVYQGESLATFYNKDIEDWRQSAFFEHQREGVSLLPKTECFRDETWKYIRYEANPEYVELYNHKEDFYETNNLALDKKYADKIVSYAHKCDSVINKLMTQRIIE</sequence>
<name>A0ABT8WDU3_9FLAO</name>
<keyword evidence="2" id="KW-0378">Hydrolase</keyword>
<evidence type="ECO:0000259" key="3">
    <source>
        <dbReference type="Pfam" id="PF00884"/>
    </source>
</evidence>
<dbReference type="SUPFAM" id="SSF53649">
    <property type="entry name" value="Alkaline phosphatase-like"/>
    <property type="match status" value="1"/>
</dbReference>
<dbReference type="CDD" id="cd16031">
    <property type="entry name" value="G6S_like"/>
    <property type="match status" value="1"/>
</dbReference>
<keyword evidence="1" id="KW-0479">Metal-binding</keyword>
<dbReference type="PANTHER" id="PTHR45953">
    <property type="entry name" value="IDURONATE 2-SULFATASE"/>
    <property type="match status" value="1"/>
</dbReference>
<dbReference type="EMBL" id="JAUOEK010000152">
    <property type="protein sequence ID" value="MDO5971329.1"/>
    <property type="molecule type" value="Genomic_DNA"/>
</dbReference>
<dbReference type="Gene3D" id="3.40.720.10">
    <property type="entry name" value="Alkaline Phosphatase, subunit A"/>
    <property type="match status" value="1"/>
</dbReference>
<dbReference type="Proteomes" id="UP001176883">
    <property type="component" value="Unassembled WGS sequence"/>
</dbReference>
<dbReference type="Pfam" id="PF00884">
    <property type="entry name" value="Sulfatase"/>
    <property type="match status" value="1"/>
</dbReference>
<feature type="domain" description="Sulfatase N-terminal" evidence="3">
    <location>
        <begin position="33"/>
        <end position="358"/>
    </location>
</feature>
<reference evidence="4" key="1">
    <citation type="submission" date="2023-07" db="EMBL/GenBank/DDBJ databases">
        <title>Two novel species in the genus Flavivirga.</title>
        <authorList>
            <person name="Kwon K."/>
        </authorList>
    </citation>
    <scope>NUCLEOTIDE SEQUENCE</scope>
    <source>
        <strain evidence="4">KCTC 52353</strain>
    </source>
</reference>
<evidence type="ECO:0000256" key="1">
    <source>
        <dbReference type="ARBA" id="ARBA00022723"/>
    </source>
</evidence>
<gene>
    <name evidence="4" type="ORF">Q4Q35_16085</name>
</gene>
<keyword evidence="5" id="KW-1185">Reference proteome</keyword>
<dbReference type="InterPro" id="IPR000917">
    <property type="entry name" value="Sulfatase_N"/>
</dbReference>